<dbReference type="WBParaSite" id="HDID_0000768001-mRNA-1">
    <property type="protein sequence ID" value="HDID_0000768001-mRNA-1"/>
    <property type="gene ID" value="HDID_0000768001"/>
</dbReference>
<protein>
    <submittedName>
        <fullName evidence="3">BZIP domain-containing protein</fullName>
    </submittedName>
</protein>
<dbReference type="OrthoDB" id="6257030at2759"/>
<accession>A0A0R3SRA3</accession>
<reference evidence="1 2" key="2">
    <citation type="submission" date="2018-11" db="EMBL/GenBank/DDBJ databases">
        <authorList>
            <consortium name="Pathogen Informatics"/>
        </authorList>
    </citation>
    <scope>NUCLEOTIDE SEQUENCE [LARGE SCALE GENOMIC DNA]</scope>
</reference>
<organism evidence="3">
    <name type="scientific">Hymenolepis diminuta</name>
    <name type="common">Rat tapeworm</name>
    <dbReference type="NCBI Taxonomy" id="6216"/>
    <lineage>
        <taxon>Eukaryota</taxon>
        <taxon>Metazoa</taxon>
        <taxon>Spiralia</taxon>
        <taxon>Lophotrochozoa</taxon>
        <taxon>Platyhelminthes</taxon>
        <taxon>Cestoda</taxon>
        <taxon>Eucestoda</taxon>
        <taxon>Cyclophyllidea</taxon>
        <taxon>Hymenolepididae</taxon>
        <taxon>Hymenolepis</taxon>
    </lineage>
</organism>
<evidence type="ECO:0000313" key="2">
    <source>
        <dbReference type="Proteomes" id="UP000274504"/>
    </source>
</evidence>
<dbReference type="Proteomes" id="UP000274504">
    <property type="component" value="Unassembled WGS sequence"/>
</dbReference>
<evidence type="ECO:0000313" key="3">
    <source>
        <dbReference type="WBParaSite" id="HDID_0000768001-mRNA-1"/>
    </source>
</evidence>
<dbReference type="CDD" id="cd14686">
    <property type="entry name" value="bZIP"/>
    <property type="match status" value="1"/>
</dbReference>
<dbReference type="EMBL" id="UYSG01010963">
    <property type="protein sequence ID" value="VDL59996.1"/>
    <property type="molecule type" value="Genomic_DNA"/>
</dbReference>
<gene>
    <name evidence="1" type="ORF">HDID_LOCUS7678</name>
</gene>
<reference evidence="3" key="1">
    <citation type="submission" date="2017-02" db="UniProtKB">
        <authorList>
            <consortium name="WormBaseParasite"/>
        </authorList>
    </citation>
    <scope>IDENTIFICATION</scope>
</reference>
<proteinExistence type="predicted"/>
<name>A0A0R3SRA3_HYMDI</name>
<dbReference type="AlphaFoldDB" id="A0A0R3SRA3"/>
<sequence length="165" mass="18884">MSSNRKYKSVAALTARQYREAKKQELQNLKLEVISLRKDVEYYRNLFARIEAGESSFAPSDELQMISAPSISSLSPEMVFEIESEPYVDNILDPRKFGMMRYIVEGRDRASTSSIIQKLYIWTLCEPFILNCIIMLKGDIPAWFGTVDYVPPLCDGLGGFNQCYL</sequence>
<evidence type="ECO:0000313" key="1">
    <source>
        <dbReference type="EMBL" id="VDL59996.1"/>
    </source>
</evidence>